<protein>
    <submittedName>
        <fullName evidence="1">Uncharacterized protein</fullName>
    </submittedName>
</protein>
<keyword evidence="2" id="KW-1185">Reference proteome</keyword>
<organism evidence="1 2">
    <name type="scientific">Patulibacter brassicae</name>
    <dbReference type="NCBI Taxonomy" id="1705717"/>
    <lineage>
        <taxon>Bacteria</taxon>
        <taxon>Bacillati</taxon>
        <taxon>Actinomycetota</taxon>
        <taxon>Thermoleophilia</taxon>
        <taxon>Solirubrobacterales</taxon>
        <taxon>Patulibacteraceae</taxon>
        <taxon>Patulibacter</taxon>
    </lineage>
</organism>
<sequence length="109" mass="11640">MLTALIVLAVLLAAAIAAGVWLLWPIPIRKLVVVSIADDPGAIEGILVRRHGPYLALDRAIYLQPSGVRDPFEGRAYVPRGRVLAIHEKPPEVAAPVAPSAAPARTERP</sequence>
<dbReference type="RefSeq" id="WP_319953253.1">
    <property type="nucleotide sequence ID" value="NZ_JAXAVX010000002.1"/>
</dbReference>
<dbReference type="Proteomes" id="UP001277761">
    <property type="component" value="Unassembled WGS sequence"/>
</dbReference>
<gene>
    <name evidence="1" type="ORF">SK069_05810</name>
</gene>
<comment type="caution">
    <text evidence="1">The sequence shown here is derived from an EMBL/GenBank/DDBJ whole genome shotgun (WGS) entry which is preliminary data.</text>
</comment>
<accession>A0ABU4VJW3</accession>
<proteinExistence type="predicted"/>
<dbReference type="EMBL" id="JAXAVX010000002">
    <property type="protein sequence ID" value="MDX8151100.1"/>
    <property type="molecule type" value="Genomic_DNA"/>
</dbReference>
<name>A0ABU4VJW3_9ACTN</name>
<reference evidence="1 2" key="1">
    <citation type="submission" date="2023-11" db="EMBL/GenBank/DDBJ databases">
        <authorList>
            <person name="Xu M."/>
            <person name="Jiang T."/>
        </authorList>
    </citation>
    <scope>NUCLEOTIDE SEQUENCE [LARGE SCALE GENOMIC DNA]</scope>
    <source>
        <strain evidence="1 2">SD</strain>
    </source>
</reference>
<evidence type="ECO:0000313" key="1">
    <source>
        <dbReference type="EMBL" id="MDX8151100.1"/>
    </source>
</evidence>
<evidence type="ECO:0000313" key="2">
    <source>
        <dbReference type="Proteomes" id="UP001277761"/>
    </source>
</evidence>